<sequence length="169" mass="19324">MNESDTFELKKIHHGSIAHALGKARKYRDLNDPRQAESICLDILAVEPDNEDARLELILAMSDQYAGIRKSPRTAAIMKHVDKLGDEYSRLYYRGLVTEREALGFLDRGHAAAFAYDGLRDAMDLYEAAEKLRPEGNEDAVLRWNACVRVIRREKLKPPPQYKQELPID</sequence>
<organism evidence="1 2">
    <name type="scientific">Enhygromyxa salina</name>
    <dbReference type="NCBI Taxonomy" id="215803"/>
    <lineage>
        <taxon>Bacteria</taxon>
        <taxon>Pseudomonadati</taxon>
        <taxon>Myxococcota</taxon>
        <taxon>Polyangia</taxon>
        <taxon>Nannocystales</taxon>
        <taxon>Nannocystaceae</taxon>
        <taxon>Enhygromyxa</taxon>
    </lineage>
</organism>
<accession>A0A2S9XF10</accession>
<proteinExistence type="predicted"/>
<dbReference type="RefSeq" id="WP_106394795.1">
    <property type="nucleotide sequence ID" value="NZ_PVNK01000242.1"/>
</dbReference>
<dbReference type="OrthoDB" id="117088at2"/>
<protein>
    <recommendedName>
        <fullName evidence="3">Tetratricopeptide repeat protein</fullName>
    </recommendedName>
</protein>
<dbReference type="Proteomes" id="UP000237968">
    <property type="component" value="Unassembled WGS sequence"/>
</dbReference>
<keyword evidence="2" id="KW-1185">Reference proteome</keyword>
<dbReference type="EMBL" id="PVNK01000242">
    <property type="protein sequence ID" value="PRP91454.1"/>
    <property type="molecule type" value="Genomic_DNA"/>
</dbReference>
<comment type="caution">
    <text evidence="1">The sequence shown here is derived from an EMBL/GenBank/DDBJ whole genome shotgun (WGS) entry which is preliminary data.</text>
</comment>
<evidence type="ECO:0000313" key="2">
    <source>
        <dbReference type="Proteomes" id="UP000237968"/>
    </source>
</evidence>
<dbReference type="AlphaFoldDB" id="A0A2S9XF10"/>
<evidence type="ECO:0008006" key="3">
    <source>
        <dbReference type="Google" id="ProtNLM"/>
    </source>
</evidence>
<gene>
    <name evidence="1" type="ORF">ENSA5_55710</name>
</gene>
<name>A0A2S9XF10_9BACT</name>
<reference evidence="1 2" key="1">
    <citation type="submission" date="2018-03" db="EMBL/GenBank/DDBJ databases">
        <title>Draft Genome Sequences of the Obligatory Marine Myxobacteria Enhygromyxa salina SWB005.</title>
        <authorList>
            <person name="Poehlein A."/>
            <person name="Moghaddam J.A."/>
            <person name="Harms H."/>
            <person name="Alanjari M."/>
            <person name="Koenig G.M."/>
            <person name="Daniel R."/>
            <person name="Schaeberle T.F."/>
        </authorList>
    </citation>
    <scope>NUCLEOTIDE SEQUENCE [LARGE SCALE GENOMIC DNA]</scope>
    <source>
        <strain evidence="1 2">SWB005</strain>
    </source>
</reference>
<evidence type="ECO:0000313" key="1">
    <source>
        <dbReference type="EMBL" id="PRP91454.1"/>
    </source>
</evidence>